<dbReference type="Gene3D" id="3.30.70.270">
    <property type="match status" value="1"/>
</dbReference>
<evidence type="ECO:0000256" key="2">
    <source>
        <dbReference type="ARBA" id="ARBA00012528"/>
    </source>
</evidence>
<dbReference type="AlphaFoldDB" id="A0AAC9JHU7"/>
<evidence type="ECO:0000256" key="1">
    <source>
        <dbReference type="ARBA" id="ARBA00001946"/>
    </source>
</evidence>
<protein>
    <recommendedName>
        <fullName evidence="2">diguanylate cyclase</fullName>
        <ecNumber evidence="2">2.7.7.65</ecNumber>
    </recommendedName>
</protein>
<organism evidence="6 7">
    <name type="scientific">Alteromonas mediterranea</name>
    <dbReference type="NCBI Taxonomy" id="314275"/>
    <lineage>
        <taxon>Bacteria</taxon>
        <taxon>Pseudomonadati</taxon>
        <taxon>Pseudomonadota</taxon>
        <taxon>Gammaproteobacteria</taxon>
        <taxon>Alteromonadales</taxon>
        <taxon>Alteromonadaceae</taxon>
        <taxon>Alteromonas/Salinimonas group</taxon>
        <taxon>Alteromonas</taxon>
    </lineage>
</organism>
<dbReference type="InterPro" id="IPR043128">
    <property type="entry name" value="Rev_trsase/Diguanyl_cyclase"/>
</dbReference>
<dbReference type="InterPro" id="IPR029787">
    <property type="entry name" value="Nucleotide_cyclase"/>
</dbReference>
<evidence type="ECO:0000313" key="6">
    <source>
        <dbReference type="EMBL" id="APD92437.1"/>
    </source>
</evidence>
<proteinExistence type="predicted"/>
<dbReference type="RefSeq" id="WP_071961062.1">
    <property type="nucleotide sequence ID" value="NZ_CP018025.1"/>
</dbReference>
<dbReference type="Pfam" id="PF00990">
    <property type="entry name" value="GGDEF"/>
    <property type="match status" value="1"/>
</dbReference>
<evidence type="ECO:0000259" key="5">
    <source>
        <dbReference type="PROSITE" id="PS50887"/>
    </source>
</evidence>
<dbReference type="CDD" id="cd01949">
    <property type="entry name" value="GGDEF"/>
    <property type="match status" value="1"/>
</dbReference>
<comment type="catalytic activity">
    <reaction evidence="3">
        <text>2 GTP = 3',3'-c-di-GMP + 2 diphosphate</text>
        <dbReference type="Rhea" id="RHEA:24898"/>
        <dbReference type="ChEBI" id="CHEBI:33019"/>
        <dbReference type="ChEBI" id="CHEBI:37565"/>
        <dbReference type="ChEBI" id="CHEBI:58805"/>
        <dbReference type="EC" id="2.7.7.65"/>
    </reaction>
</comment>
<dbReference type="EMBL" id="CP018025">
    <property type="protein sequence ID" value="APD92437.1"/>
    <property type="molecule type" value="Genomic_DNA"/>
</dbReference>
<keyword evidence="4" id="KW-0175">Coiled coil</keyword>
<dbReference type="PANTHER" id="PTHR45138">
    <property type="entry name" value="REGULATORY COMPONENTS OF SENSORY TRANSDUCTION SYSTEM"/>
    <property type="match status" value="1"/>
</dbReference>
<sequence length="556" mass="62768">MQLNKDTVSPTTQREMWRKTHISLLASLAELHPENRLVINDLKQRIANQQVCDHEISDEMSKVGRCILNEQDQRNREYRLVASEIKTTLKTIGYSKHLSAEQRKEIEGLNLNDGESASDALSSIGKLCKTFADESIKLRESSSIVVGEGHKHIQQQSGNIIAGDISWSSKQIIKSLLPLLKRVNIEFPGRAIIQENLHKAKTLSSQTNVDFFEALSVMEGTTREVTLLQGARDELDAQYLKNFHQHLKLMHTSLRESLSCNEAFSNENAKASDDFLKALDNFKDASETENDPVKLKDLISKNLHSLNSNFNKVMSQQAAHIKKQNRLLSNLEEDMRLQSDKYTKAIETQRKLKSVIDGITASALIDHLTGVPNRHAYEKSIKAVGQKLSKLELKHYERFGLCVIDVDNFKRINDEHGHVAGDRVLKVVASVLKETLLKLKVSKYVDVFRYGGEEFVLLYKNISLTEASKLTELLRKKIARTPVKLENNKVINLTFSAGVASFTPLDTEGEKVFKTADNAMYRAKKNGKNRTIISQKQTFKYLIPTSNSAELKPVSV</sequence>
<keyword evidence="6" id="KW-0614">Plasmid</keyword>
<gene>
    <name evidence="6" type="ORF">BM524_21280</name>
</gene>
<dbReference type="GO" id="GO:0052621">
    <property type="term" value="F:diguanylate cyclase activity"/>
    <property type="evidence" value="ECO:0007669"/>
    <property type="project" value="UniProtKB-EC"/>
</dbReference>
<dbReference type="FunFam" id="3.30.70.270:FF:000001">
    <property type="entry name" value="Diguanylate cyclase domain protein"/>
    <property type="match status" value="1"/>
</dbReference>
<comment type="cofactor">
    <cofactor evidence="1">
        <name>Mg(2+)</name>
        <dbReference type="ChEBI" id="CHEBI:18420"/>
    </cofactor>
</comment>
<feature type="domain" description="GGDEF" evidence="5">
    <location>
        <begin position="397"/>
        <end position="536"/>
    </location>
</feature>
<evidence type="ECO:0000256" key="3">
    <source>
        <dbReference type="ARBA" id="ARBA00034247"/>
    </source>
</evidence>
<name>A0AAC9JHU7_9ALTE</name>
<evidence type="ECO:0000256" key="4">
    <source>
        <dbReference type="SAM" id="Coils"/>
    </source>
</evidence>
<dbReference type="PROSITE" id="PS50887">
    <property type="entry name" value="GGDEF"/>
    <property type="match status" value="1"/>
</dbReference>
<dbReference type="Proteomes" id="UP000182101">
    <property type="component" value="Plasmid pAMCP48-600"/>
</dbReference>
<evidence type="ECO:0000313" key="7">
    <source>
        <dbReference type="Proteomes" id="UP000182101"/>
    </source>
</evidence>
<dbReference type="SUPFAM" id="SSF55073">
    <property type="entry name" value="Nucleotide cyclase"/>
    <property type="match status" value="1"/>
</dbReference>
<reference evidence="6 7" key="1">
    <citation type="submission" date="2016-11" db="EMBL/GenBank/DDBJ databases">
        <title>Networking in microbes: conjugative elements and plasmids in the genus Alteromonas.</title>
        <authorList>
            <person name="Lopez-Perez M."/>
            <person name="Ramon-Marco N."/>
            <person name="Rodriguez-Valera F."/>
        </authorList>
    </citation>
    <scope>NUCLEOTIDE SEQUENCE [LARGE SCALE GENOMIC DNA]</scope>
    <source>
        <strain evidence="6 7">CP48</strain>
        <plasmid evidence="7">pamcp48-600</plasmid>
    </source>
</reference>
<dbReference type="NCBIfam" id="TIGR00254">
    <property type="entry name" value="GGDEF"/>
    <property type="match status" value="1"/>
</dbReference>
<dbReference type="EC" id="2.7.7.65" evidence="2"/>
<dbReference type="InterPro" id="IPR000160">
    <property type="entry name" value="GGDEF_dom"/>
</dbReference>
<accession>A0AAC9JHU7</accession>
<dbReference type="PANTHER" id="PTHR45138:SF9">
    <property type="entry name" value="DIGUANYLATE CYCLASE DGCM-RELATED"/>
    <property type="match status" value="1"/>
</dbReference>
<dbReference type="InterPro" id="IPR050469">
    <property type="entry name" value="Diguanylate_Cyclase"/>
</dbReference>
<dbReference type="SMART" id="SM00267">
    <property type="entry name" value="GGDEF"/>
    <property type="match status" value="1"/>
</dbReference>
<feature type="coiled-coil region" evidence="4">
    <location>
        <begin position="314"/>
        <end position="341"/>
    </location>
</feature>
<geneLocation type="plasmid" evidence="7">
    <name>pamcp48-600</name>
</geneLocation>